<accession>A0ABU7XCF8</accession>
<dbReference type="RefSeq" id="WP_332079968.1">
    <property type="nucleotide sequence ID" value="NZ_JAZHYN010000001.1"/>
</dbReference>
<proteinExistence type="predicted"/>
<evidence type="ECO:0000313" key="1">
    <source>
        <dbReference type="EMBL" id="MEF3365073.1"/>
    </source>
</evidence>
<dbReference type="Proteomes" id="UP001350748">
    <property type="component" value="Unassembled WGS sequence"/>
</dbReference>
<name>A0ABU7XCF8_9HYPH</name>
<reference evidence="1 2" key="1">
    <citation type="submission" date="2024-02" db="EMBL/GenBank/DDBJ databases">
        <authorList>
            <person name="Grouzdev D."/>
        </authorList>
    </citation>
    <scope>NUCLEOTIDE SEQUENCE [LARGE SCALE GENOMIC DNA]</scope>
    <source>
        <strain evidence="1 2">9N</strain>
    </source>
</reference>
<dbReference type="EMBL" id="JAZHYN010000001">
    <property type="protein sequence ID" value="MEF3365073.1"/>
    <property type="molecule type" value="Genomic_DNA"/>
</dbReference>
<evidence type="ECO:0000313" key="2">
    <source>
        <dbReference type="Proteomes" id="UP001350748"/>
    </source>
</evidence>
<keyword evidence="2" id="KW-1185">Reference proteome</keyword>
<comment type="caution">
    <text evidence="1">The sequence shown here is derived from an EMBL/GenBank/DDBJ whole genome shotgun (WGS) entry which is preliminary data.</text>
</comment>
<gene>
    <name evidence="1" type="ORF">V3H18_00840</name>
</gene>
<protein>
    <submittedName>
        <fullName evidence="1">Xanthine dehydrogenase</fullName>
    </submittedName>
</protein>
<sequence>MAGLLHKFLSDKSGHFVVILGTNEIASAVAVQLTREGFRVVLSHDPYPPVIRRGMAFHDALFDDRAEVDGVSGRRAESNLEIVQVLSEAGLVAVSSLQLTDILALRVPDILVDARIQKHKLTPNLRAISGLSIGLGPNFTADVNCDIAIETHPSHTGEMLEEGTTRHPDGAPRFLGGVGKERFVYSSRPGVWHTPLDIGARVFKNFVIGRLDGLEVHAPMDGFLRGVARDGAHIPEGVKLIEVDPRGRDSSWTDTDDRGRAIAEATSKAIRSAFWRLRTTAVPVNVTHH</sequence>
<organism evidence="1 2">
    <name type="scientific">Methylocystis borbori</name>
    <dbReference type="NCBI Taxonomy" id="3118750"/>
    <lineage>
        <taxon>Bacteria</taxon>
        <taxon>Pseudomonadati</taxon>
        <taxon>Pseudomonadota</taxon>
        <taxon>Alphaproteobacteria</taxon>
        <taxon>Hyphomicrobiales</taxon>
        <taxon>Methylocystaceae</taxon>
        <taxon>Methylocystis</taxon>
    </lineage>
</organism>